<reference evidence="1" key="1">
    <citation type="journal article" date="2015" name="Nature">
        <title>Complex archaea that bridge the gap between prokaryotes and eukaryotes.</title>
        <authorList>
            <person name="Spang A."/>
            <person name="Saw J.H."/>
            <person name="Jorgensen S.L."/>
            <person name="Zaremba-Niedzwiedzka K."/>
            <person name="Martijn J."/>
            <person name="Lind A.E."/>
            <person name="van Eijk R."/>
            <person name="Schleper C."/>
            <person name="Guy L."/>
            <person name="Ettema T.J."/>
        </authorList>
    </citation>
    <scope>NUCLEOTIDE SEQUENCE</scope>
</reference>
<evidence type="ECO:0000313" key="1">
    <source>
        <dbReference type="EMBL" id="KKL56519.1"/>
    </source>
</evidence>
<gene>
    <name evidence="1" type="ORF">LCGC14_2244650</name>
</gene>
<feature type="non-terminal residue" evidence="1">
    <location>
        <position position="88"/>
    </location>
</feature>
<dbReference type="EMBL" id="LAZR01030467">
    <property type="protein sequence ID" value="KKL56519.1"/>
    <property type="molecule type" value="Genomic_DNA"/>
</dbReference>
<name>A0A0F9D4L4_9ZZZZ</name>
<comment type="caution">
    <text evidence="1">The sequence shown here is derived from an EMBL/GenBank/DDBJ whole genome shotgun (WGS) entry which is preliminary data.</text>
</comment>
<accession>A0A0F9D4L4</accession>
<organism evidence="1">
    <name type="scientific">marine sediment metagenome</name>
    <dbReference type="NCBI Taxonomy" id="412755"/>
    <lineage>
        <taxon>unclassified sequences</taxon>
        <taxon>metagenomes</taxon>
        <taxon>ecological metagenomes</taxon>
    </lineage>
</organism>
<protein>
    <submittedName>
        <fullName evidence="1">Uncharacterized protein</fullName>
    </submittedName>
</protein>
<proteinExistence type="predicted"/>
<dbReference type="AlphaFoldDB" id="A0A0F9D4L4"/>
<sequence>MPREHPSRLAPHLTRRGAFFYWRWQHSTRTRRRQVFHRPTQRVQRAAYGDVDLDLWSRLGWGFDLLVEARAGCVAFLGVVQSIGVRQV</sequence>